<gene>
    <name evidence="2" type="ORF">CURHAP_LOCUS1375</name>
</gene>
<evidence type="ECO:0000256" key="1">
    <source>
        <dbReference type="SAM" id="MobiDB-lite"/>
    </source>
</evidence>
<proteinExistence type="predicted"/>
<evidence type="ECO:0000313" key="2">
    <source>
        <dbReference type="EMBL" id="CAB4262231.1"/>
    </source>
</evidence>
<sequence>MEGGNDMMKVEKRSIQVSKQKGKRSRSRSELTGIVVTRRKERGEELAQPSGFGSEIKAWKWKSHDA</sequence>
<reference evidence="2 3" key="1">
    <citation type="submission" date="2020-05" db="EMBL/GenBank/DDBJ databases">
        <authorList>
            <person name="Campoy J."/>
            <person name="Schneeberger K."/>
            <person name="Spophaly S."/>
        </authorList>
    </citation>
    <scope>NUCLEOTIDE SEQUENCE [LARGE SCALE GENOMIC DNA]</scope>
    <source>
        <strain evidence="2">PruArmRojPasFocal</strain>
    </source>
</reference>
<dbReference type="Proteomes" id="UP000507222">
    <property type="component" value="Unassembled WGS sequence"/>
</dbReference>
<name>A0A6J5TEE2_PRUAR</name>
<accession>A0A6J5TEE2</accession>
<organism evidence="2 3">
    <name type="scientific">Prunus armeniaca</name>
    <name type="common">Apricot</name>
    <name type="synonym">Armeniaca vulgaris</name>
    <dbReference type="NCBI Taxonomy" id="36596"/>
    <lineage>
        <taxon>Eukaryota</taxon>
        <taxon>Viridiplantae</taxon>
        <taxon>Streptophyta</taxon>
        <taxon>Embryophyta</taxon>
        <taxon>Tracheophyta</taxon>
        <taxon>Spermatophyta</taxon>
        <taxon>Magnoliopsida</taxon>
        <taxon>eudicotyledons</taxon>
        <taxon>Gunneridae</taxon>
        <taxon>Pentapetalae</taxon>
        <taxon>rosids</taxon>
        <taxon>fabids</taxon>
        <taxon>Rosales</taxon>
        <taxon>Rosaceae</taxon>
        <taxon>Amygdaloideae</taxon>
        <taxon>Amygdaleae</taxon>
        <taxon>Prunus</taxon>
    </lineage>
</organism>
<protein>
    <submittedName>
        <fullName evidence="2">Uncharacterized protein</fullName>
    </submittedName>
</protein>
<feature type="region of interest" description="Disordered" evidence="1">
    <location>
        <begin position="1"/>
        <end position="33"/>
    </location>
</feature>
<dbReference type="AlphaFoldDB" id="A0A6J5TEE2"/>
<evidence type="ECO:0000313" key="3">
    <source>
        <dbReference type="Proteomes" id="UP000507222"/>
    </source>
</evidence>
<dbReference type="EMBL" id="CAEKDK010000001">
    <property type="protein sequence ID" value="CAB4262231.1"/>
    <property type="molecule type" value="Genomic_DNA"/>
</dbReference>